<evidence type="ECO:0000256" key="2">
    <source>
        <dbReference type="ARBA" id="ARBA00022741"/>
    </source>
</evidence>
<dbReference type="InterPro" id="IPR020849">
    <property type="entry name" value="Small_GTPase_Ras-type"/>
</dbReference>
<proteinExistence type="predicted"/>
<dbReference type="GO" id="GO:0005886">
    <property type="term" value="C:plasma membrane"/>
    <property type="evidence" value="ECO:0007669"/>
    <property type="project" value="UniProtKB-SubCell"/>
</dbReference>
<protein>
    <submittedName>
        <fullName evidence="4">P-loop containing nucleoside triphosphate hydrolase protein</fullName>
    </submittedName>
</protein>
<dbReference type="InterPro" id="IPR027417">
    <property type="entry name" value="P-loop_NTPase"/>
</dbReference>
<gene>
    <name evidence="4" type="ORF">B0H15DRAFT_973255</name>
</gene>
<evidence type="ECO:0000313" key="4">
    <source>
        <dbReference type="EMBL" id="KAJ7092374.1"/>
    </source>
</evidence>
<comment type="subcellular location">
    <subcellularLocation>
        <location evidence="1">Cell membrane</location>
        <topology evidence="1">Lipid-anchor</topology>
        <orientation evidence="1">Cytoplasmic side</orientation>
    </subcellularLocation>
</comment>
<dbReference type="Gene3D" id="3.40.50.300">
    <property type="entry name" value="P-loop containing nucleotide triphosphate hydrolases"/>
    <property type="match status" value="1"/>
</dbReference>
<dbReference type="PRINTS" id="PR00449">
    <property type="entry name" value="RASTRNSFRMNG"/>
</dbReference>
<dbReference type="AlphaFoldDB" id="A0AAD6UBL1"/>
<accession>A0AAD6UBL1</accession>
<keyword evidence="4" id="KW-0378">Hydrolase</keyword>
<evidence type="ECO:0000313" key="5">
    <source>
        <dbReference type="Proteomes" id="UP001222325"/>
    </source>
</evidence>
<sequence length="203" mass="23004">MEEWHITLLGADFVGKTNLCRRVPGFRSQPHVRETHTPKFCGQAFHSELSDPTIEDIYRQQKIVDSKPCLVDATRSLNDWTLGGPELYIRRGKAFLLVYSVSSRATFDGLDIFWQAIRRIKEDDSVPLILLGNKCDDALGREVAMEEGAALARKHGCPFLEVSAKTNINVERAFADLVRLLRPDVIEVAPLKKPKRLKKCIIF</sequence>
<comment type="caution">
    <text evidence="4">The sequence shown here is derived from an EMBL/GenBank/DDBJ whole genome shotgun (WGS) entry which is preliminary data.</text>
</comment>
<keyword evidence="2" id="KW-0547">Nucleotide-binding</keyword>
<dbReference type="InterPro" id="IPR001806">
    <property type="entry name" value="Small_GTPase"/>
</dbReference>
<dbReference type="Pfam" id="PF00071">
    <property type="entry name" value="Ras"/>
    <property type="match status" value="1"/>
</dbReference>
<dbReference type="SMART" id="SM00173">
    <property type="entry name" value="RAS"/>
    <property type="match status" value="1"/>
</dbReference>
<dbReference type="Proteomes" id="UP001222325">
    <property type="component" value="Unassembled WGS sequence"/>
</dbReference>
<keyword evidence="3" id="KW-0342">GTP-binding</keyword>
<keyword evidence="5" id="KW-1185">Reference proteome</keyword>
<dbReference type="PROSITE" id="PS51419">
    <property type="entry name" value="RAB"/>
    <property type="match status" value="1"/>
</dbReference>
<dbReference type="SMART" id="SM00175">
    <property type="entry name" value="RAB"/>
    <property type="match status" value="1"/>
</dbReference>
<dbReference type="GO" id="GO:0005525">
    <property type="term" value="F:GTP binding"/>
    <property type="evidence" value="ECO:0007669"/>
    <property type="project" value="UniProtKB-KW"/>
</dbReference>
<dbReference type="GO" id="GO:0007165">
    <property type="term" value="P:signal transduction"/>
    <property type="evidence" value="ECO:0007669"/>
    <property type="project" value="InterPro"/>
</dbReference>
<dbReference type="PANTHER" id="PTHR24070">
    <property type="entry name" value="RAS, DI-RAS, AND RHEB FAMILY MEMBERS OF SMALL GTPASE SUPERFAMILY"/>
    <property type="match status" value="1"/>
</dbReference>
<dbReference type="SUPFAM" id="SSF52540">
    <property type="entry name" value="P-loop containing nucleoside triphosphate hydrolases"/>
    <property type="match status" value="1"/>
</dbReference>
<organism evidence="4 5">
    <name type="scientific">Mycena belliarum</name>
    <dbReference type="NCBI Taxonomy" id="1033014"/>
    <lineage>
        <taxon>Eukaryota</taxon>
        <taxon>Fungi</taxon>
        <taxon>Dikarya</taxon>
        <taxon>Basidiomycota</taxon>
        <taxon>Agaricomycotina</taxon>
        <taxon>Agaricomycetes</taxon>
        <taxon>Agaricomycetidae</taxon>
        <taxon>Agaricales</taxon>
        <taxon>Marasmiineae</taxon>
        <taxon>Mycenaceae</taxon>
        <taxon>Mycena</taxon>
    </lineage>
</organism>
<evidence type="ECO:0000256" key="1">
    <source>
        <dbReference type="ARBA" id="ARBA00004342"/>
    </source>
</evidence>
<reference evidence="4" key="1">
    <citation type="submission" date="2023-03" db="EMBL/GenBank/DDBJ databases">
        <title>Massive genome expansion in bonnet fungi (Mycena s.s.) driven by repeated elements and novel gene families across ecological guilds.</title>
        <authorList>
            <consortium name="Lawrence Berkeley National Laboratory"/>
            <person name="Harder C.B."/>
            <person name="Miyauchi S."/>
            <person name="Viragh M."/>
            <person name="Kuo A."/>
            <person name="Thoen E."/>
            <person name="Andreopoulos B."/>
            <person name="Lu D."/>
            <person name="Skrede I."/>
            <person name="Drula E."/>
            <person name="Henrissat B."/>
            <person name="Morin E."/>
            <person name="Kohler A."/>
            <person name="Barry K."/>
            <person name="LaButti K."/>
            <person name="Morin E."/>
            <person name="Salamov A."/>
            <person name="Lipzen A."/>
            <person name="Mereny Z."/>
            <person name="Hegedus B."/>
            <person name="Baldrian P."/>
            <person name="Stursova M."/>
            <person name="Weitz H."/>
            <person name="Taylor A."/>
            <person name="Grigoriev I.V."/>
            <person name="Nagy L.G."/>
            <person name="Martin F."/>
            <person name="Kauserud H."/>
        </authorList>
    </citation>
    <scope>NUCLEOTIDE SEQUENCE</scope>
    <source>
        <strain evidence="4">CBHHK173m</strain>
    </source>
</reference>
<dbReference type="PROSITE" id="PS51421">
    <property type="entry name" value="RAS"/>
    <property type="match status" value="1"/>
</dbReference>
<evidence type="ECO:0000256" key="3">
    <source>
        <dbReference type="ARBA" id="ARBA00023134"/>
    </source>
</evidence>
<name>A0AAD6UBL1_9AGAR</name>
<dbReference type="GO" id="GO:0003924">
    <property type="term" value="F:GTPase activity"/>
    <property type="evidence" value="ECO:0007669"/>
    <property type="project" value="InterPro"/>
</dbReference>
<dbReference type="EMBL" id="JARJCN010000018">
    <property type="protein sequence ID" value="KAJ7092374.1"/>
    <property type="molecule type" value="Genomic_DNA"/>
</dbReference>